<gene>
    <name evidence="9" type="ORF">Xish_01135</name>
</gene>
<dbReference type="PANTHER" id="PTHR30026">
    <property type="entry name" value="OUTER MEMBRANE PROTEIN TOLC"/>
    <property type="match status" value="1"/>
</dbReference>
<dbReference type="GO" id="GO:1990281">
    <property type="term" value="C:efflux pump complex"/>
    <property type="evidence" value="ECO:0007669"/>
    <property type="project" value="TreeGrafter"/>
</dbReference>
<dbReference type="SUPFAM" id="SSF56954">
    <property type="entry name" value="Outer membrane efflux proteins (OEP)"/>
    <property type="match status" value="1"/>
</dbReference>
<dbReference type="GO" id="GO:0015562">
    <property type="term" value="F:efflux transmembrane transporter activity"/>
    <property type="evidence" value="ECO:0007669"/>
    <property type="project" value="InterPro"/>
</dbReference>
<feature type="coiled-coil region" evidence="8">
    <location>
        <begin position="212"/>
        <end position="239"/>
    </location>
</feature>
<dbReference type="EMBL" id="NJAK01000001">
    <property type="protein sequence ID" value="PHM61975.1"/>
    <property type="molecule type" value="Genomic_DNA"/>
</dbReference>
<evidence type="ECO:0000256" key="3">
    <source>
        <dbReference type="ARBA" id="ARBA00022448"/>
    </source>
</evidence>
<keyword evidence="10" id="KW-1185">Reference proteome</keyword>
<dbReference type="NCBIfam" id="TIGR01844">
    <property type="entry name" value="type_I_sec_TolC"/>
    <property type="match status" value="1"/>
</dbReference>
<keyword evidence="5" id="KW-0812">Transmembrane</keyword>
<evidence type="ECO:0000256" key="2">
    <source>
        <dbReference type="ARBA" id="ARBA00007613"/>
    </source>
</evidence>
<evidence type="ECO:0000256" key="4">
    <source>
        <dbReference type="ARBA" id="ARBA00022452"/>
    </source>
</evidence>
<dbReference type="InterPro" id="IPR003423">
    <property type="entry name" value="OMP_efflux"/>
</dbReference>
<evidence type="ECO:0008006" key="11">
    <source>
        <dbReference type="Google" id="ProtNLM"/>
    </source>
</evidence>
<keyword evidence="4" id="KW-1134">Transmembrane beta strand</keyword>
<evidence type="ECO:0000256" key="6">
    <source>
        <dbReference type="ARBA" id="ARBA00023136"/>
    </source>
</evidence>
<protein>
    <recommendedName>
        <fullName evidence="11">Outer membrane channel protein</fullName>
    </recommendedName>
</protein>
<evidence type="ECO:0000313" key="10">
    <source>
        <dbReference type="Proteomes" id="UP000222168"/>
    </source>
</evidence>
<keyword evidence="8" id="KW-0175">Coiled coil</keyword>
<dbReference type="InterPro" id="IPR051906">
    <property type="entry name" value="TolC-like"/>
</dbReference>
<dbReference type="GO" id="GO:0015288">
    <property type="term" value="F:porin activity"/>
    <property type="evidence" value="ECO:0007669"/>
    <property type="project" value="TreeGrafter"/>
</dbReference>
<keyword evidence="3" id="KW-0813">Transport</keyword>
<dbReference type="PANTHER" id="PTHR30026:SF20">
    <property type="entry name" value="OUTER MEMBRANE PROTEIN TOLC"/>
    <property type="match status" value="1"/>
</dbReference>
<evidence type="ECO:0000256" key="1">
    <source>
        <dbReference type="ARBA" id="ARBA00004442"/>
    </source>
</evidence>
<sequence>MAQTATLPCWHSLLESVVLVFMQRQPKQNSCTQGTQMKKLLSLFIAMNLVGFSTSGHASDLLQIYQQAKETNPELLKAQADRNSVVENINIARSSLLPQLGLNANASYGKTFRGNRDSESHDTGASLSLAQTIFDMAKWNKLNQSEKSAGIADINYQSAQQKLIIDTAQAYFDVLNSIDALTYTEAQKASLYRQLDQTTQRFNVGLVAITDVQNARAQYDAIQAQEVSYRNNLENALEKLRMITGIYYPQLASLNINQFKTKQPELANAVLKEAENRNLNLLSARLTQDLRREQIKESQTGYMPTVNLTANTEISNSHQRGIERRDNYTGDNSVKLSLSLPLFNGGATYSQVEQAKYNFVSASQDLENTYRKVIQEVHSSSNNISAAISSVDANKQAVLSAQSSLDSMEAGYQVGTRTIVDVLDATTKLYQAKQNLSKARYAYLLSLLQNKQARGTLNENDVIELNKMLGAQISTSASNIIKEMKTPSIR</sequence>
<dbReference type="Proteomes" id="UP000222168">
    <property type="component" value="Unassembled WGS sequence"/>
</dbReference>
<evidence type="ECO:0000313" key="9">
    <source>
        <dbReference type="EMBL" id="PHM61975.1"/>
    </source>
</evidence>
<comment type="subcellular location">
    <subcellularLocation>
        <location evidence="1">Cell outer membrane</location>
    </subcellularLocation>
</comment>
<dbReference type="AlphaFoldDB" id="A0A2D0KF83"/>
<dbReference type="GO" id="GO:0009279">
    <property type="term" value="C:cell outer membrane"/>
    <property type="evidence" value="ECO:0007669"/>
    <property type="project" value="UniProtKB-SubCell"/>
</dbReference>
<keyword evidence="7" id="KW-0998">Cell outer membrane</keyword>
<name>A0A2D0KF83_9GAMM</name>
<evidence type="ECO:0000256" key="8">
    <source>
        <dbReference type="SAM" id="Coils"/>
    </source>
</evidence>
<keyword evidence="6" id="KW-0472">Membrane</keyword>
<dbReference type="Pfam" id="PF02321">
    <property type="entry name" value="OEP"/>
    <property type="match status" value="2"/>
</dbReference>
<dbReference type="InterPro" id="IPR058622">
    <property type="entry name" value="TolC"/>
</dbReference>
<dbReference type="Gene3D" id="1.20.1600.10">
    <property type="entry name" value="Outer membrane efflux proteins (OEP)"/>
    <property type="match status" value="1"/>
</dbReference>
<evidence type="ECO:0000256" key="7">
    <source>
        <dbReference type="ARBA" id="ARBA00023237"/>
    </source>
</evidence>
<accession>A0A2D0KF83</accession>
<comment type="caution">
    <text evidence="9">The sequence shown here is derived from an EMBL/GenBank/DDBJ whole genome shotgun (WGS) entry which is preliminary data.</text>
</comment>
<reference evidence="9 10" key="1">
    <citation type="journal article" date="2017" name="Nat. Microbiol.">
        <title>Natural product diversity associated with the nematode symbionts Photorhabdus and Xenorhabdus.</title>
        <authorList>
            <person name="Tobias N.J."/>
            <person name="Wolff H."/>
            <person name="Djahanschiri B."/>
            <person name="Grundmann F."/>
            <person name="Kronenwerth M."/>
            <person name="Shi Y.M."/>
            <person name="Simonyi S."/>
            <person name="Grun P."/>
            <person name="Shapiro-Ilan D."/>
            <person name="Pidot S.J."/>
            <person name="Stinear T.P."/>
            <person name="Ebersberger I."/>
            <person name="Bode H.B."/>
        </authorList>
    </citation>
    <scope>NUCLEOTIDE SEQUENCE [LARGE SCALE GENOMIC DNA]</scope>
    <source>
        <strain evidence="9 10">DSM 22670</strain>
    </source>
</reference>
<evidence type="ECO:0000256" key="5">
    <source>
        <dbReference type="ARBA" id="ARBA00022692"/>
    </source>
</evidence>
<comment type="similarity">
    <text evidence="2">Belongs to the outer membrane factor (OMF) (TC 1.B.17) family.</text>
</comment>
<organism evidence="9 10">
    <name type="scientific">Xenorhabdus ishibashii</name>
    <dbReference type="NCBI Taxonomy" id="1034471"/>
    <lineage>
        <taxon>Bacteria</taxon>
        <taxon>Pseudomonadati</taxon>
        <taxon>Pseudomonadota</taxon>
        <taxon>Gammaproteobacteria</taxon>
        <taxon>Enterobacterales</taxon>
        <taxon>Morganellaceae</taxon>
        <taxon>Xenorhabdus</taxon>
    </lineage>
</organism>
<proteinExistence type="inferred from homology"/>
<dbReference type="NCBIfam" id="NF007002">
    <property type="entry name" value="PRK09465.1"/>
    <property type="match status" value="1"/>
</dbReference>
<dbReference type="InterPro" id="IPR010130">
    <property type="entry name" value="T1SS_OMP_TolC"/>
</dbReference>